<dbReference type="GO" id="GO:0005886">
    <property type="term" value="C:plasma membrane"/>
    <property type="evidence" value="ECO:0007669"/>
    <property type="project" value="TreeGrafter"/>
</dbReference>
<feature type="domain" description="PI3K/PI4K catalytic" evidence="2">
    <location>
        <begin position="75"/>
        <end position="207"/>
    </location>
</feature>
<dbReference type="GO" id="GO:0016477">
    <property type="term" value="P:cell migration"/>
    <property type="evidence" value="ECO:0007669"/>
    <property type="project" value="TreeGrafter"/>
</dbReference>
<dbReference type="GO" id="GO:0043491">
    <property type="term" value="P:phosphatidylinositol 3-kinase/protein kinase B signal transduction"/>
    <property type="evidence" value="ECO:0007669"/>
    <property type="project" value="TreeGrafter"/>
</dbReference>
<sequence length="207" mass="23721">MGLDEVNFKIWCQKLLAALQFCHMDATRYRNCSACLKCRKTVNGLKDAVMSFHVAIMIHMLQEVLKVELNRLQQFFREVKVCQLPLNPHLLSKSCSYFTSNAFPLNISFINANAPSGNINVIFNVCSSSEPQFLFIWLQEGLDMQMIIYKCLSTGKGQGLVQMVPDATTLAKIHRESGMIEPLKENTIKKWFHHHHPLESSYREVTL</sequence>
<dbReference type="GO" id="GO:0005942">
    <property type="term" value="C:phosphatidylinositol 3-kinase complex"/>
    <property type="evidence" value="ECO:0007669"/>
    <property type="project" value="TreeGrafter"/>
</dbReference>
<dbReference type="InterPro" id="IPR000403">
    <property type="entry name" value="PI3/4_kinase_cat_dom"/>
</dbReference>
<keyword evidence="4" id="KW-1185">Reference proteome</keyword>
<reference evidence="3" key="2">
    <citation type="submission" date="2025-09" db="UniProtKB">
        <authorList>
            <consortium name="Ensembl"/>
        </authorList>
    </citation>
    <scope>IDENTIFICATION</scope>
</reference>
<evidence type="ECO:0000313" key="3">
    <source>
        <dbReference type="Ensembl" id="ENSOSUP00000002149.1"/>
    </source>
</evidence>
<comment type="similarity">
    <text evidence="1">Belongs to the PI3/PI4-kinase family. Type III PI4K subfamily.</text>
</comment>
<dbReference type="GO" id="GO:0048015">
    <property type="term" value="P:phosphatidylinositol-mediated signaling"/>
    <property type="evidence" value="ECO:0007669"/>
    <property type="project" value="TreeGrafter"/>
</dbReference>
<dbReference type="Gene3D" id="3.30.1010.10">
    <property type="entry name" value="Phosphatidylinositol 3-kinase Catalytic Subunit, Chain A, domain 4"/>
    <property type="match status" value="1"/>
</dbReference>
<dbReference type="InterPro" id="IPR011009">
    <property type="entry name" value="Kinase-like_dom_sf"/>
</dbReference>
<dbReference type="PANTHER" id="PTHR10048:SF29">
    <property type="entry name" value="PHOSPHATIDYLINOSITOL 3-KINASE C2 DOMAIN-CONTAINING SUBUNIT GAMMA"/>
    <property type="match status" value="1"/>
</dbReference>
<accession>A0A8C8AF96</accession>
<dbReference type="PANTHER" id="PTHR10048">
    <property type="entry name" value="PHOSPHATIDYLINOSITOL KINASE"/>
    <property type="match status" value="1"/>
</dbReference>
<evidence type="ECO:0000256" key="1">
    <source>
        <dbReference type="ARBA" id="ARBA00006209"/>
    </source>
</evidence>
<dbReference type="Ensembl" id="ENSOSUT00000002195.1">
    <property type="protein sequence ID" value="ENSOSUP00000002149.1"/>
    <property type="gene ID" value="ENSOSUG00000001539.1"/>
</dbReference>
<dbReference type="GO" id="GO:0005737">
    <property type="term" value="C:cytoplasm"/>
    <property type="evidence" value="ECO:0007669"/>
    <property type="project" value="TreeGrafter"/>
</dbReference>
<dbReference type="PROSITE" id="PS50290">
    <property type="entry name" value="PI3_4_KINASE_3"/>
    <property type="match status" value="1"/>
</dbReference>
<dbReference type="Pfam" id="PF00454">
    <property type="entry name" value="PI3_PI4_kinase"/>
    <property type="match status" value="1"/>
</dbReference>
<dbReference type="Proteomes" id="UP000694552">
    <property type="component" value="Unplaced"/>
</dbReference>
<evidence type="ECO:0000259" key="2">
    <source>
        <dbReference type="PROSITE" id="PS50290"/>
    </source>
</evidence>
<dbReference type="AlphaFoldDB" id="A0A8C8AF96"/>
<proteinExistence type="inferred from homology"/>
<protein>
    <recommendedName>
        <fullName evidence="2">PI3K/PI4K catalytic domain-containing protein</fullName>
    </recommendedName>
</protein>
<reference evidence="3" key="1">
    <citation type="submission" date="2025-08" db="UniProtKB">
        <authorList>
            <consortium name="Ensembl"/>
        </authorList>
    </citation>
    <scope>IDENTIFICATION</scope>
</reference>
<dbReference type="GO" id="GO:0035005">
    <property type="term" value="F:1-phosphatidylinositol-4-phosphate 3-kinase activity"/>
    <property type="evidence" value="ECO:0007669"/>
    <property type="project" value="TreeGrafter"/>
</dbReference>
<organism evidence="3 4">
    <name type="scientific">Otus sunia</name>
    <name type="common">Oriental scops-owl</name>
    <dbReference type="NCBI Taxonomy" id="257818"/>
    <lineage>
        <taxon>Eukaryota</taxon>
        <taxon>Metazoa</taxon>
        <taxon>Chordata</taxon>
        <taxon>Craniata</taxon>
        <taxon>Vertebrata</taxon>
        <taxon>Euteleostomi</taxon>
        <taxon>Archelosauria</taxon>
        <taxon>Archosauria</taxon>
        <taxon>Dinosauria</taxon>
        <taxon>Saurischia</taxon>
        <taxon>Theropoda</taxon>
        <taxon>Coelurosauria</taxon>
        <taxon>Aves</taxon>
        <taxon>Neognathae</taxon>
        <taxon>Neoaves</taxon>
        <taxon>Telluraves</taxon>
        <taxon>Strigiformes</taxon>
        <taxon>Strigidae</taxon>
        <taxon>Otus</taxon>
    </lineage>
</organism>
<dbReference type="GO" id="GO:0016303">
    <property type="term" value="F:1-phosphatidylinositol-3-kinase activity"/>
    <property type="evidence" value="ECO:0007669"/>
    <property type="project" value="TreeGrafter"/>
</dbReference>
<dbReference type="SUPFAM" id="SSF56112">
    <property type="entry name" value="Protein kinase-like (PK-like)"/>
    <property type="match status" value="1"/>
</dbReference>
<evidence type="ECO:0000313" key="4">
    <source>
        <dbReference type="Proteomes" id="UP000694552"/>
    </source>
</evidence>
<name>A0A8C8AF96_9STRI</name>
<dbReference type="InterPro" id="IPR015433">
    <property type="entry name" value="PI3/4_kinase"/>
</dbReference>